<dbReference type="STRING" id="983965.A0A2T4CGN5"/>
<proteinExistence type="inferred from homology"/>
<keyword evidence="4 10" id="KW-0732">Signal</keyword>
<dbReference type="EC" id="3.2.1.55" evidence="3"/>
<dbReference type="PANTHER" id="PTHR39447">
    <property type="entry name" value="ALPHA-L-ARABINOFURANOSIDASE B"/>
    <property type="match status" value="1"/>
</dbReference>
<evidence type="ECO:0000256" key="5">
    <source>
        <dbReference type="ARBA" id="ARBA00022801"/>
    </source>
</evidence>
<evidence type="ECO:0000259" key="11">
    <source>
        <dbReference type="Pfam" id="PF05270"/>
    </source>
</evidence>
<dbReference type="Pfam" id="PF05270">
    <property type="entry name" value="AbfB"/>
    <property type="match status" value="1"/>
</dbReference>
<feature type="disulfide bond" evidence="9">
    <location>
        <begin position="185"/>
        <end position="186"/>
    </location>
</feature>
<keyword evidence="14" id="KW-1185">Reference proteome</keyword>
<evidence type="ECO:0000313" key="13">
    <source>
        <dbReference type="EMBL" id="PTB80703.1"/>
    </source>
</evidence>
<feature type="disulfide bond" evidence="9">
    <location>
        <begin position="413"/>
        <end position="451"/>
    </location>
</feature>
<dbReference type="Pfam" id="PF09206">
    <property type="entry name" value="ArabFuran-catal"/>
    <property type="match status" value="1"/>
</dbReference>
<reference evidence="13 14" key="1">
    <citation type="submission" date="2016-07" db="EMBL/GenBank/DDBJ databases">
        <title>Multiple horizontal gene transfer events from other fungi enriched the ability of initially mycotrophic Trichoderma (Ascomycota) to feed on dead plant biomass.</title>
        <authorList>
            <consortium name="DOE Joint Genome Institute"/>
            <person name="Aerts A."/>
            <person name="Atanasova L."/>
            <person name="Chenthamara K."/>
            <person name="Zhang J."/>
            <person name="Grujic M."/>
            <person name="Henrissat B."/>
            <person name="Kuo A."/>
            <person name="Salamov A."/>
            <person name="Lipzen A."/>
            <person name="Labutti K."/>
            <person name="Barry K."/>
            <person name="Miao Y."/>
            <person name="Rahimi M.J."/>
            <person name="Shen Q."/>
            <person name="Grigoriev I.V."/>
            <person name="Kubicek C.P."/>
            <person name="Druzhinina I.S."/>
        </authorList>
    </citation>
    <scope>NUCLEOTIDE SEQUENCE [LARGE SCALE GENOMIC DNA]</scope>
    <source>
        <strain evidence="13 14">ATCC 18648</strain>
    </source>
</reference>
<feature type="domain" description="Alpha-L-arabinofuranosidase B arabinose-binding" evidence="11">
    <location>
        <begin position="364"/>
        <end position="505"/>
    </location>
</feature>
<dbReference type="InterPro" id="IPR013320">
    <property type="entry name" value="ConA-like_dom_sf"/>
</dbReference>
<feature type="signal peptide" evidence="10">
    <location>
        <begin position="1"/>
        <end position="26"/>
    </location>
</feature>
<feature type="disulfide bond" evidence="9">
    <location>
        <begin position="29"/>
        <end position="39"/>
    </location>
</feature>
<dbReference type="SUPFAM" id="SSF49899">
    <property type="entry name" value="Concanavalin A-like lectins/glucanases"/>
    <property type="match status" value="1"/>
</dbReference>
<dbReference type="Gene3D" id="2.60.120.200">
    <property type="match status" value="1"/>
</dbReference>
<dbReference type="EMBL" id="KZ679127">
    <property type="protein sequence ID" value="PTB80703.1"/>
    <property type="molecule type" value="Genomic_DNA"/>
</dbReference>
<evidence type="ECO:0000256" key="9">
    <source>
        <dbReference type="PIRSR" id="PIRSR638964-3"/>
    </source>
</evidence>
<accession>A0A2T4CGN5</accession>
<feature type="active site" description="Proton donor" evidence="8">
    <location>
        <position position="307"/>
    </location>
</feature>
<feature type="active site" description="Nucleophile" evidence="8">
    <location>
        <position position="232"/>
    </location>
</feature>
<dbReference type="GO" id="GO:0046373">
    <property type="term" value="P:L-arabinose metabolic process"/>
    <property type="evidence" value="ECO:0007669"/>
    <property type="project" value="InterPro"/>
</dbReference>
<dbReference type="Proteomes" id="UP000240760">
    <property type="component" value="Unassembled WGS sequence"/>
</dbReference>
<sequence>MSPRTDRRRSGLLALGLVAASPLAAAGPCDIYASGGTPCVAAHSTTRALYGSYSGSLYQVSRGSDGATTNIGTLSAGGVANAAAQDSFCAGTTCLITIIYDQSGRGNHLTQAPPGGAASGPQPNGYDNLASAIGAPVRLNGQKAYGVFIAPFTGYRNNQPNGTATGDQPQGMYAIFDGTHYNTGCCFDYGNAETNSLDTGNGHMEAIYFGTGDGSGRGTGSGSGPWIMADLENGLFSGYDPINNPADPTINYRFVTAVVKGEPNQWAIRGGDATSGTLSTFYSGQRPANGYNPMSKEGAIILGIGGDNSNRAQGTFYEGVMTSGYPSDSTENAVQANLVAAKYVYDTSLMTSGPALSVGSHISLRATTSCCTNRYIAHTGATVNTQVVSSSSSAALKQQASWTVRTGLGNSACFSFESVDSPGSFIRHSNYQLMVNANDNSKIFHEDATFCPQAGLNGQGNSFRSWSYPTRYWRHFNSLGYIAANGGEHDFDATTLFNDDVSFVVSAGFA</sequence>
<dbReference type="InterPro" id="IPR007934">
    <property type="entry name" value="AbfB_ABD"/>
</dbReference>
<keyword evidence="5" id="KW-0378">Hydrolase</keyword>
<organism evidence="13 14">
    <name type="scientific">Trichoderma longibrachiatum ATCC 18648</name>
    <dbReference type="NCBI Taxonomy" id="983965"/>
    <lineage>
        <taxon>Eukaryota</taxon>
        <taxon>Fungi</taxon>
        <taxon>Dikarya</taxon>
        <taxon>Ascomycota</taxon>
        <taxon>Pezizomycotina</taxon>
        <taxon>Sordariomycetes</taxon>
        <taxon>Hypocreomycetidae</taxon>
        <taxon>Hypocreales</taxon>
        <taxon>Hypocreaceae</taxon>
        <taxon>Trichoderma</taxon>
    </lineage>
</organism>
<dbReference type="FunFam" id="2.80.10.50:FF:000059">
    <property type="entry name" value="Probable alpha-L-arabinofuranosidase B"/>
    <property type="match status" value="1"/>
</dbReference>
<keyword evidence="9" id="KW-1015">Disulfide bond</keyword>
<dbReference type="InterPro" id="IPR036195">
    <property type="entry name" value="AbfB_ABD_sf"/>
</dbReference>
<evidence type="ECO:0000256" key="3">
    <source>
        <dbReference type="ARBA" id="ARBA00012670"/>
    </source>
</evidence>
<dbReference type="GO" id="GO:0031221">
    <property type="term" value="P:arabinan metabolic process"/>
    <property type="evidence" value="ECO:0007669"/>
    <property type="project" value="InterPro"/>
</dbReference>
<dbReference type="CDD" id="cd23399">
    <property type="entry name" value="beta-trefoil_ABD_ABFB"/>
    <property type="match status" value="1"/>
</dbReference>
<dbReference type="SUPFAM" id="SSF110221">
    <property type="entry name" value="AbfB domain"/>
    <property type="match status" value="1"/>
</dbReference>
<evidence type="ECO:0000256" key="1">
    <source>
        <dbReference type="ARBA" id="ARBA00001462"/>
    </source>
</evidence>
<dbReference type="GO" id="GO:0046556">
    <property type="term" value="F:alpha-L-arabinofuranosidase activity"/>
    <property type="evidence" value="ECO:0007669"/>
    <property type="project" value="UniProtKB-EC"/>
</dbReference>
<keyword evidence="6" id="KW-0325">Glycoprotein</keyword>
<dbReference type="GO" id="GO:0045490">
    <property type="term" value="P:pectin catabolic process"/>
    <property type="evidence" value="ECO:0007669"/>
    <property type="project" value="TreeGrafter"/>
</dbReference>
<protein>
    <recommendedName>
        <fullName evidence="3">non-reducing end alpha-L-arabinofuranosidase</fullName>
        <ecNumber evidence="3">3.2.1.55</ecNumber>
    </recommendedName>
</protein>
<dbReference type="InterPro" id="IPR038964">
    <property type="entry name" value="ABFB"/>
</dbReference>
<comment type="similarity">
    <text evidence="2">Belongs to the glycosyl hydrolase 54 family.</text>
</comment>
<feature type="disulfide bond" evidence="9">
    <location>
        <begin position="89"/>
        <end position="94"/>
    </location>
</feature>
<name>A0A2T4CGN5_TRILO</name>
<evidence type="ECO:0000256" key="7">
    <source>
        <dbReference type="ARBA" id="ARBA00023295"/>
    </source>
</evidence>
<dbReference type="InterPro" id="IPR015289">
    <property type="entry name" value="A-L-arabinofuranosidase_B_cat"/>
</dbReference>
<dbReference type="OrthoDB" id="157622at2759"/>
<dbReference type="Gene3D" id="2.80.10.50">
    <property type="match status" value="1"/>
</dbReference>
<evidence type="ECO:0000256" key="8">
    <source>
        <dbReference type="PIRSR" id="PIRSR638964-1"/>
    </source>
</evidence>
<evidence type="ECO:0000256" key="6">
    <source>
        <dbReference type="ARBA" id="ARBA00023180"/>
    </source>
</evidence>
<dbReference type="FunFam" id="2.60.120.200:FF:000131">
    <property type="entry name" value="Probable alpha-L-arabinofuranosidase B"/>
    <property type="match status" value="1"/>
</dbReference>
<evidence type="ECO:0000259" key="12">
    <source>
        <dbReference type="Pfam" id="PF09206"/>
    </source>
</evidence>
<dbReference type="AlphaFoldDB" id="A0A2T4CGN5"/>
<evidence type="ECO:0000313" key="14">
    <source>
        <dbReference type="Proteomes" id="UP000240760"/>
    </source>
</evidence>
<keyword evidence="7" id="KW-0326">Glycosidase</keyword>
<evidence type="ECO:0000256" key="10">
    <source>
        <dbReference type="SAM" id="SignalP"/>
    </source>
</evidence>
<feature type="chain" id="PRO_5032788771" description="non-reducing end alpha-L-arabinofuranosidase" evidence="10">
    <location>
        <begin position="27"/>
        <end position="510"/>
    </location>
</feature>
<dbReference type="PANTHER" id="PTHR39447:SF2">
    <property type="entry name" value="ALPHA-L-ARABINOFURANOSIDASE B"/>
    <property type="match status" value="1"/>
</dbReference>
<comment type="catalytic activity">
    <reaction evidence="1">
        <text>Hydrolysis of terminal non-reducing alpha-L-arabinofuranoside residues in alpha-L-arabinosides.</text>
        <dbReference type="EC" id="3.2.1.55"/>
    </reaction>
</comment>
<evidence type="ECO:0000256" key="2">
    <source>
        <dbReference type="ARBA" id="ARBA00006963"/>
    </source>
</evidence>
<feature type="domain" description="Alpha-L-arabinofuranosidase B catalytic" evidence="12">
    <location>
        <begin position="28"/>
        <end position="343"/>
    </location>
</feature>
<gene>
    <name evidence="13" type="ORF">M440DRAFT_1324399</name>
</gene>
<evidence type="ECO:0000256" key="4">
    <source>
        <dbReference type="ARBA" id="ARBA00022729"/>
    </source>
</evidence>